<feature type="binding site" evidence="6">
    <location>
        <position position="169"/>
    </location>
    <ligand>
        <name>Zn(2+)</name>
        <dbReference type="ChEBI" id="CHEBI:29105"/>
    </ligand>
</feature>
<dbReference type="EMBL" id="AP024110">
    <property type="protein sequence ID" value="BCM25111.1"/>
    <property type="molecule type" value="Genomic_DNA"/>
</dbReference>
<dbReference type="InterPro" id="IPR028427">
    <property type="entry name" value="Met_Sox_Rdtase_MsrB"/>
</dbReference>
<protein>
    <recommendedName>
        <fullName evidence="6">Peptide methionine sulfoxide reductase MsrB</fullName>
        <ecNumber evidence="6">1.8.4.12</ecNumber>
    </recommendedName>
    <alternativeName>
        <fullName evidence="6">Peptide-methionine (R)-S-oxide reductase</fullName>
    </alternativeName>
</protein>
<dbReference type="Proteomes" id="UP000826722">
    <property type="component" value="Chromosome"/>
</dbReference>
<dbReference type="AlphaFoldDB" id="A0A8D5GBA7"/>
<dbReference type="GO" id="GO:0008270">
    <property type="term" value="F:zinc ion binding"/>
    <property type="evidence" value="ECO:0007669"/>
    <property type="project" value="UniProtKB-UniRule"/>
</dbReference>
<keyword evidence="2 6" id="KW-0479">Metal-binding</keyword>
<reference evidence="9" key="1">
    <citation type="journal article" date="2021" name="Arch. Microbiol.">
        <title>Methyloradius palustris gen. nov., sp. nov., a methanol-oxidizing bacterium isolated from snow.</title>
        <authorList>
            <person name="Miyadera T."/>
            <person name="Kojima H."/>
            <person name="Fukui M."/>
        </authorList>
    </citation>
    <scope>NUCLEOTIDE SEQUENCE</scope>
    <source>
        <strain evidence="9">Zm11</strain>
    </source>
</reference>
<dbReference type="FunFam" id="2.170.150.20:FF:000001">
    <property type="entry name" value="Peptide methionine sulfoxide reductase MsrB"/>
    <property type="match status" value="1"/>
</dbReference>
<dbReference type="GO" id="GO:0033743">
    <property type="term" value="F:peptide-methionine (R)-S-oxide reductase activity"/>
    <property type="evidence" value="ECO:0007669"/>
    <property type="project" value="UniProtKB-UniRule"/>
</dbReference>
<dbReference type="PANTHER" id="PTHR10173:SF52">
    <property type="entry name" value="METHIONINE-R-SULFOXIDE REDUCTASE B1"/>
    <property type="match status" value="1"/>
</dbReference>
<gene>
    <name evidence="6" type="primary">msrB</name>
    <name evidence="9" type="ORF">ZMTM_13700</name>
</gene>
<organism evidence="9 10">
    <name type="scientific">Methyloradius palustris</name>
    <dbReference type="NCBI Taxonomy" id="2778876"/>
    <lineage>
        <taxon>Bacteria</taxon>
        <taxon>Pseudomonadati</taxon>
        <taxon>Pseudomonadota</taxon>
        <taxon>Betaproteobacteria</taxon>
        <taxon>Nitrosomonadales</taxon>
        <taxon>Methylophilaceae</taxon>
        <taxon>Methyloradius</taxon>
    </lineage>
</organism>
<dbReference type="PROSITE" id="PS51790">
    <property type="entry name" value="MSRB"/>
    <property type="match status" value="1"/>
</dbReference>
<keyword evidence="10" id="KW-1185">Reference proteome</keyword>
<evidence type="ECO:0000256" key="5">
    <source>
        <dbReference type="ARBA" id="ARBA00048488"/>
    </source>
</evidence>
<accession>A0A8D5GBA7</accession>
<evidence type="ECO:0000259" key="8">
    <source>
        <dbReference type="PROSITE" id="PS51790"/>
    </source>
</evidence>
<sequence>MHANQKNRTEHPLLDALNKRRLFFKTAGLGLLAASAVSTGVIAATSTAKPSATLTIENFSDAGKSQGKVEVARVVKTEAEWRKQLPSEIYYVTRESGTERAFTGKYWDNHAAGIYRCICCDTALFDAQTKFDSGTGWPSYWKPLSSINVVETTDSSFGFTRTAVSCARCDSHLGHVFNDGPKPTGLRYCMNSASLRFIAA</sequence>
<feature type="binding site" evidence="6">
    <location>
        <position position="166"/>
    </location>
    <ligand>
        <name>Zn(2+)</name>
        <dbReference type="ChEBI" id="CHEBI:29105"/>
    </ligand>
</feature>
<comment type="catalytic activity">
    <reaction evidence="5 6">
        <text>L-methionyl-[protein] + [thioredoxin]-disulfide + H2O = L-methionyl-(R)-S-oxide-[protein] + [thioredoxin]-dithiol</text>
        <dbReference type="Rhea" id="RHEA:24164"/>
        <dbReference type="Rhea" id="RHEA-COMP:10698"/>
        <dbReference type="Rhea" id="RHEA-COMP:10700"/>
        <dbReference type="Rhea" id="RHEA-COMP:12313"/>
        <dbReference type="Rhea" id="RHEA-COMP:12314"/>
        <dbReference type="ChEBI" id="CHEBI:15377"/>
        <dbReference type="ChEBI" id="CHEBI:16044"/>
        <dbReference type="ChEBI" id="CHEBI:29950"/>
        <dbReference type="ChEBI" id="CHEBI:45764"/>
        <dbReference type="ChEBI" id="CHEBI:50058"/>
        <dbReference type="EC" id="1.8.4.12"/>
    </reaction>
</comment>
<dbReference type="KEGG" id="mpau:ZMTM_13700"/>
<evidence type="ECO:0000256" key="7">
    <source>
        <dbReference type="SAM" id="SignalP"/>
    </source>
</evidence>
<evidence type="ECO:0000256" key="6">
    <source>
        <dbReference type="HAMAP-Rule" id="MF_01400"/>
    </source>
</evidence>
<dbReference type="EC" id="1.8.4.12" evidence="6"/>
<evidence type="ECO:0000256" key="3">
    <source>
        <dbReference type="ARBA" id="ARBA00022833"/>
    </source>
</evidence>
<dbReference type="GO" id="GO:0005737">
    <property type="term" value="C:cytoplasm"/>
    <property type="evidence" value="ECO:0007669"/>
    <property type="project" value="TreeGrafter"/>
</dbReference>
<dbReference type="Gene3D" id="2.170.150.20">
    <property type="entry name" value="Peptide methionine sulfoxide reductase"/>
    <property type="match status" value="1"/>
</dbReference>
<feature type="binding site" evidence="6">
    <location>
        <position position="120"/>
    </location>
    <ligand>
        <name>Zn(2+)</name>
        <dbReference type="ChEBI" id="CHEBI:29105"/>
    </ligand>
</feature>
<comment type="cofactor">
    <cofactor evidence="6">
        <name>Zn(2+)</name>
        <dbReference type="ChEBI" id="CHEBI:29105"/>
    </cofactor>
    <text evidence="6">Binds 1 zinc ion per subunit. The zinc ion is important for the structural integrity of the protein.</text>
</comment>
<name>A0A8D5GBA7_9PROT</name>
<keyword evidence="7" id="KW-0732">Signal</keyword>
<dbReference type="InterPro" id="IPR002579">
    <property type="entry name" value="Met_Sox_Rdtase_MsrB_dom"/>
</dbReference>
<dbReference type="SUPFAM" id="SSF51316">
    <property type="entry name" value="Mss4-like"/>
    <property type="match status" value="1"/>
</dbReference>
<dbReference type="RefSeq" id="WP_221763238.1">
    <property type="nucleotide sequence ID" value="NZ_AP024110.1"/>
</dbReference>
<evidence type="ECO:0000313" key="10">
    <source>
        <dbReference type="Proteomes" id="UP000826722"/>
    </source>
</evidence>
<dbReference type="NCBIfam" id="TIGR00357">
    <property type="entry name" value="peptide-methionine (R)-S-oxide reductase MsrB"/>
    <property type="match status" value="1"/>
</dbReference>
<evidence type="ECO:0000256" key="4">
    <source>
        <dbReference type="ARBA" id="ARBA00023002"/>
    </source>
</evidence>
<comment type="similarity">
    <text evidence="1 6">Belongs to the MsrB Met sulfoxide reductase family.</text>
</comment>
<dbReference type="HAMAP" id="MF_01400">
    <property type="entry name" value="MsrB"/>
    <property type="match status" value="1"/>
</dbReference>
<dbReference type="GO" id="GO:0006979">
    <property type="term" value="P:response to oxidative stress"/>
    <property type="evidence" value="ECO:0007669"/>
    <property type="project" value="InterPro"/>
</dbReference>
<dbReference type="PANTHER" id="PTHR10173">
    <property type="entry name" value="METHIONINE SULFOXIDE REDUCTASE"/>
    <property type="match status" value="1"/>
</dbReference>
<feature type="active site" description="Nucleophile" evidence="6">
    <location>
        <position position="189"/>
    </location>
</feature>
<keyword evidence="3 6" id="KW-0862">Zinc</keyword>
<evidence type="ECO:0000256" key="1">
    <source>
        <dbReference type="ARBA" id="ARBA00007174"/>
    </source>
</evidence>
<feature type="chain" id="PRO_5034072402" description="Peptide methionine sulfoxide reductase MsrB" evidence="7">
    <location>
        <begin position="44"/>
        <end position="200"/>
    </location>
</feature>
<feature type="domain" description="MsrB" evidence="8">
    <location>
        <begin position="78"/>
        <end position="200"/>
    </location>
</feature>
<evidence type="ECO:0000313" key="9">
    <source>
        <dbReference type="EMBL" id="BCM25111.1"/>
    </source>
</evidence>
<dbReference type="GO" id="GO:0030091">
    <property type="term" value="P:protein repair"/>
    <property type="evidence" value="ECO:0007669"/>
    <property type="project" value="InterPro"/>
</dbReference>
<evidence type="ECO:0000256" key="2">
    <source>
        <dbReference type="ARBA" id="ARBA00022723"/>
    </source>
</evidence>
<keyword evidence="4 6" id="KW-0560">Oxidoreductase</keyword>
<feature type="binding site" evidence="6">
    <location>
        <position position="117"/>
    </location>
    <ligand>
        <name>Zn(2+)</name>
        <dbReference type="ChEBI" id="CHEBI:29105"/>
    </ligand>
</feature>
<dbReference type="Pfam" id="PF01641">
    <property type="entry name" value="SelR"/>
    <property type="match status" value="1"/>
</dbReference>
<feature type="signal peptide" evidence="7">
    <location>
        <begin position="1"/>
        <end position="43"/>
    </location>
</feature>
<dbReference type="InterPro" id="IPR011057">
    <property type="entry name" value="Mss4-like_sf"/>
</dbReference>
<proteinExistence type="inferred from homology"/>